<dbReference type="RefSeq" id="WP_101718986.1">
    <property type="nucleotide sequence ID" value="NZ_PJRS01000032.1"/>
</dbReference>
<protein>
    <submittedName>
        <fullName evidence="13">Xanthine dehydrogenase molybdopterin binding subunit</fullName>
    </submittedName>
</protein>
<keyword evidence="4" id="KW-0500">Molybdenum</keyword>
<dbReference type="Pfam" id="PF02738">
    <property type="entry name" value="MoCoBD_1"/>
    <property type="match status" value="1"/>
</dbReference>
<dbReference type="AlphaFoldDB" id="A0A2N5DBH3"/>
<keyword evidence="6" id="KW-0479">Metal-binding</keyword>
<comment type="similarity">
    <text evidence="3">Belongs to the xanthine dehydrogenase family.</text>
</comment>
<evidence type="ECO:0000256" key="10">
    <source>
        <dbReference type="ARBA" id="ARBA00034078"/>
    </source>
</evidence>
<evidence type="ECO:0000256" key="9">
    <source>
        <dbReference type="ARBA" id="ARBA00023014"/>
    </source>
</evidence>
<evidence type="ECO:0000256" key="4">
    <source>
        <dbReference type="ARBA" id="ARBA00022505"/>
    </source>
</evidence>
<keyword evidence="8" id="KW-0408">Iron</keyword>
<dbReference type="NCBIfam" id="TIGR02965">
    <property type="entry name" value="xanthine_xdhB"/>
    <property type="match status" value="1"/>
</dbReference>
<accession>A0A2N5DBH3</accession>
<reference evidence="13 14" key="1">
    <citation type="submission" date="2017-12" db="EMBL/GenBank/DDBJ databases">
        <title>The genome sequence of Caulobacter sp. 410.</title>
        <authorList>
            <person name="Gao J."/>
            <person name="Mao X."/>
            <person name="Sun J."/>
        </authorList>
    </citation>
    <scope>NUCLEOTIDE SEQUENCE [LARGE SCALE GENOMIC DNA]</scope>
    <source>
        <strain evidence="13 14">410</strain>
    </source>
</reference>
<dbReference type="EMBL" id="PJRS01000032">
    <property type="protein sequence ID" value="PLR23402.1"/>
    <property type="molecule type" value="Genomic_DNA"/>
</dbReference>
<comment type="caution">
    <text evidence="13">The sequence shown here is derived from an EMBL/GenBank/DDBJ whole genome shotgun (WGS) entry which is preliminary data.</text>
</comment>
<evidence type="ECO:0000313" key="14">
    <source>
        <dbReference type="Proteomes" id="UP000234479"/>
    </source>
</evidence>
<evidence type="ECO:0000256" key="11">
    <source>
        <dbReference type="ARBA" id="ARBA00053029"/>
    </source>
</evidence>
<dbReference type="Proteomes" id="UP000234479">
    <property type="component" value="Unassembled WGS sequence"/>
</dbReference>
<dbReference type="InterPro" id="IPR036856">
    <property type="entry name" value="Ald_Oxase/Xan_DH_a/b_sf"/>
</dbReference>
<proteinExistence type="inferred from homology"/>
<evidence type="ECO:0000256" key="3">
    <source>
        <dbReference type="ARBA" id="ARBA00006849"/>
    </source>
</evidence>
<dbReference type="Pfam" id="PF20256">
    <property type="entry name" value="MoCoBD_2"/>
    <property type="match status" value="1"/>
</dbReference>
<dbReference type="InterPro" id="IPR016208">
    <property type="entry name" value="Ald_Oxase/xanthine_DH-like"/>
</dbReference>
<keyword evidence="14" id="KW-1185">Reference proteome</keyword>
<gene>
    <name evidence="13" type="primary">xdhB</name>
    <name evidence="13" type="ORF">SGCZBJ_15985</name>
</gene>
<dbReference type="InterPro" id="IPR000674">
    <property type="entry name" value="Ald_Oxase/Xan_DH_a/b"/>
</dbReference>
<evidence type="ECO:0000259" key="12">
    <source>
        <dbReference type="SMART" id="SM01008"/>
    </source>
</evidence>
<keyword evidence="5" id="KW-0001">2Fe-2S</keyword>
<dbReference type="FunFam" id="3.90.1170.50:FF:000001">
    <property type="entry name" value="Aldehyde oxidase 1"/>
    <property type="match status" value="1"/>
</dbReference>
<evidence type="ECO:0000256" key="7">
    <source>
        <dbReference type="ARBA" id="ARBA00023002"/>
    </source>
</evidence>
<name>A0A2N5DBH3_9CAUL</name>
<dbReference type="FunFam" id="3.30.365.10:FF:000001">
    <property type="entry name" value="Xanthine dehydrogenase oxidase"/>
    <property type="match status" value="1"/>
</dbReference>
<dbReference type="InterPro" id="IPR014309">
    <property type="entry name" value="Xanthine_DH_Mopterin-bd_su"/>
</dbReference>
<evidence type="ECO:0000256" key="1">
    <source>
        <dbReference type="ARBA" id="ARBA00001924"/>
    </source>
</evidence>
<evidence type="ECO:0000256" key="8">
    <source>
        <dbReference type="ARBA" id="ARBA00023004"/>
    </source>
</evidence>
<evidence type="ECO:0000256" key="5">
    <source>
        <dbReference type="ARBA" id="ARBA00022714"/>
    </source>
</evidence>
<comment type="cofactor">
    <cofactor evidence="11">
        <name>Mo-molybdopterin cytosine dinucleotide</name>
        <dbReference type="ChEBI" id="CHEBI:71308"/>
    </cofactor>
</comment>
<evidence type="ECO:0000256" key="2">
    <source>
        <dbReference type="ARBA" id="ARBA00001974"/>
    </source>
</evidence>
<dbReference type="InterPro" id="IPR008274">
    <property type="entry name" value="AldOxase/xan_DH_MoCoBD1"/>
</dbReference>
<keyword evidence="7" id="KW-0560">Oxidoreductase</keyword>
<evidence type="ECO:0000256" key="6">
    <source>
        <dbReference type="ARBA" id="ARBA00022723"/>
    </source>
</evidence>
<dbReference type="GO" id="GO:0016491">
    <property type="term" value="F:oxidoreductase activity"/>
    <property type="evidence" value="ECO:0007669"/>
    <property type="project" value="UniProtKB-KW"/>
</dbReference>
<dbReference type="Gene3D" id="3.90.1170.50">
    <property type="entry name" value="Aldehyde oxidase/xanthine dehydrogenase, a/b hammerhead"/>
    <property type="match status" value="1"/>
</dbReference>
<dbReference type="SUPFAM" id="SSF54665">
    <property type="entry name" value="CO dehydrogenase molybdoprotein N-domain-like"/>
    <property type="match status" value="1"/>
</dbReference>
<dbReference type="Gene3D" id="3.30.365.10">
    <property type="entry name" value="Aldehyde oxidase/xanthine dehydrogenase, molybdopterin binding domain"/>
    <property type="match status" value="4"/>
</dbReference>
<dbReference type="FunFam" id="3.30.365.10:FF:000002">
    <property type="entry name" value="Xanthine dehydrogenase oxidase"/>
    <property type="match status" value="1"/>
</dbReference>
<dbReference type="SUPFAM" id="SSF56003">
    <property type="entry name" value="Molybdenum cofactor-binding domain"/>
    <property type="match status" value="1"/>
</dbReference>
<dbReference type="OrthoDB" id="9763985at2"/>
<feature type="domain" description="Aldehyde oxidase/xanthine dehydrogenase a/b hammerhead" evidence="12">
    <location>
        <begin position="34"/>
        <end position="141"/>
    </location>
</feature>
<dbReference type="GO" id="GO:0051537">
    <property type="term" value="F:2 iron, 2 sulfur cluster binding"/>
    <property type="evidence" value="ECO:0007669"/>
    <property type="project" value="UniProtKB-KW"/>
</dbReference>
<dbReference type="GO" id="GO:0005506">
    <property type="term" value="F:iron ion binding"/>
    <property type="evidence" value="ECO:0007669"/>
    <property type="project" value="InterPro"/>
</dbReference>
<organism evidence="13 14">
    <name type="scientific">Caulobacter zeae</name>
    <dbReference type="NCBI Taxonomy" id="2055137"/>
    <lineage>
        <taxon>Bacteria</taxon>
        <taxon>Pseudomonadati</taxon>
        <taxon>Pseudomonadota</taxon>
        <taxon>Alphaproteobacteria</taxon>
        <taxon>Caulobacterales</taxon>
        <taxon>Caulobacteraceae</taxon>
        <taxon>Caulobacter</taxon>
    </lineage>
</organism>
<dbReference type="SMART" id="SM01008">
    <property type="entry name" value="Ald_Xan_dh_C"/>
    <property type="match status" value="1"/>
</dbReference>
<dbReference type="PANTHER" id="PTHR11908:SF132">
    <property type="entry name" value="ALDEHYDE OXIDASE 1-RELATED"/>
    <property type="match status" value="1"/>
</dbReference>
<comment type="cofactor">
    <cofactor evidence="1">
        <name>Mo-molybdopterin</name>
        <dbReference type="ChEBI" id="CHEBI:71302"/>
    </cofactor>
</comment>
<evidence type="ECO:0000313" key="13">
    <source>
        <dbReference type="EMBL" id="PLR23402.1"/>
    </source>
</evidence>
<dbReference type="GO" id="GO:0030151">
    <property type="term" value="F:molybdenum ion binding"/>
    <property type="evidence" value="ECO:0007669"/>
    <property type="project" value="InterPro"/>
</dbReference>
<comment type="cofactor">
    <cofactor evidence="2">
        <name>FAD</name>
        <dbReference type="ChEBI" id="CHEBI:57692"/>
    </cofactor>
</comment>
<dbReference type="InterPro" id="IPR046867">
    <property type="entry name" value="AldOxase/xan_DH_MoCoBD2"/>
</dbReference>
<sequence length="786" mass="83920">MADAGASPKVEMQVTPFQGVHASVPHDSALRHVTGTAIYVDDLPEPAGMLHVHLGMSTRAHARIVSMDLSAVRASPGVVRVLTADDIPGENDVSPVIHDDRLFATGEVYCVGQSLFAVAAASIAAARAAAAKAVVEYEDLPAAITIGQAQALDLKIEASQRMARGDAAAALETAPNRIQGRFAIGGQDHFYLEGQASLATPREEGDVHVWCSTQHPTEVQHLIARVLGRPDHAVTVEVRRMGGGFGGKETQASLFAAAAALVAVKTGRPAKCRPDRDEDMVMTGKRHDFEVGYDVGFDDEGRLEGIRLELASRCGATTDLSPAINDRAMFHADNAYYLPAVEIVSHRWRTHTVSNTAFRGFGGPQGMAAIERVMDAVAQAAGLDPLEVRRRNLYGAHGQGGGRNLTPYYQVVEDNVAPELIEELARSCDYEARQKVVDAFNAANPILKKGLALTPVKFGVSFTTTHLNQAGALIHIYADGSIMLNHGGTEMGQGLYIKVAQVAAEAFQVPLDRVKITSTTTDKVPNTSATAASSGADLNGMAVLDAAGKLKGRLVAFAAEKWGVDSSQVAFTPQGVKIGGEVLSFPDFCRQAYLARISLSATGFYATPKIAYDRKTHRGRPFYYFAYGAACSEVVIDTLTGETKVLRADILHDVGRSLNPAIDLGQVEGGFIQGMGWLTTEELVYDAKGVLKTHAPSTYKIPTASDRPRALNVKLWEPGRNAEPTVHRSKAVGEPPLMLAISVFSAITRAVAAVGDHRVMPNLDAPATPEAVLMAVEDVRRRSADA</sequence>
<dbReference type="Pfam" id="PF01315">
    <property type="entry name" value="Ald_Xan_dh_C"/>
    <property type="match status" value="1"/>
</dbReference>
<comment type="cofactor">
    <cofactor evidence="10">
        <name>[2Fe-2S] cluster</name>
        <dbReference type="ChEBI" id="CHEBI:190135"/>
    </cofactor>
</comment>
<keyword evidence="9" id="KW-0411">Iron-sulfur</keyword>
<dbReference type="PANTHER" id="PTHR11908">
    <property type="entry name" value="XANTHINE DEHYDROGENASE"/>
    <property type="match status" value="1"/>
</dbReference>
<dbReference type="InterPro" id="IPR037165">
    <property type="entry name" value="AldOxase/xan_DH_Mopterin-bd_sf"/>
</dbReference>